<evidence type="ECO:0000313" key="9">
    <source>
        <dbReference type="Proteomes" id="UP000306753"/>
    </source>
</evidence>
<dbReference type="Proteomes" id="UP000306753">
    <property type="component" value="Unassembled WGS sequence"/>
</dbReference>
<feature type="domain" description="Fe/B12 periplasmic-binding" evidence="7">
    <location>
        <begin position="53"/>
        <end position="312"/>
    </location>
</feature>
<keyword evidence="4" id="KW-0408">Iron</keyword>
<dbReference type="PANTHER" id="PTHR30532:SF25">
    <property type="entry name" value="IRON(III) DICITRATE-BINDING PERIPLASMIC PROTEIN"/>
    <property type="match status" value="1"/>
</dbReference>
<dbReference type="CDD" id="cd01146">
    <property type="entry name" value="FhuD"/>
    <property type="match status" value="1"/>
</dbReference>
<dbReference type="InterPro" id="IPR002491">
    <property type="entry name" value="ABC_transptr_periplasmic_BD"/>
</dbReference>
<dbReference type="GO" id="GO:1901678">
    <property type="term" value="P:iron coordination entity transport"/>
    <property type="evidence" value="ECO:0007669"/>
    <property type="project" value="UniProtKB-ARBA"/>
</dbReference>
<evidence type="ECO:0000256" key="6">
    <source>
        <dbReference type="SAM" id="SignalP"/>
    </source>
</evidence>
<dbReference type="GO" id="GO:0030288">
    <property type="term" value="C:outer membrane-bounded periplasmic space"/>
    <property type="evidence" value="ECO:0007669"/>
    <property type="project" value="TreeGrafter"/>
</dbReference>
<feature type="chain" id="PRO_5024309425" evidence="6">
    <location>
        <begin position="34"/>
        <end position="312"/>
    </location>
</feature>
<comment type="caution">
    <text evidence="8">The sequence shown here is derived from an EMBL/GenBank/DDBJ whole genome shotgun (WGS) entry which is preliminary data.</text>
</comment>
<dbReference type="Gene3D" id="3.40.50.1980">
    <property type="entry name" value="Nitrogenase molybdenum iron protein domain"/>
    <property type="match status" value="2"/>
</dbReference>
<keyword evidence="3" id="KW-0813">Transport</keyword>
<evidence type="ECO:0000256" key="5">
    <source>
        <dbReference type="ARBA" id="ARBA00022729"/>
    </source>
</evidence>
<dbReference type="Pfam" id="PF01497">
    <property type="entry name" value="Peripla_BP_2"/>
    <property type="match status" value="1"/>
</dbReference>
<evidence type="ECO:0000313" key="8">
    <source>
        <dbReference type="EMBL" id="TLX61794.1"/>
    </source>
</evidence>
<proteinExistence type="inferred from homology"/>
<reference evidence="8 9" key="1">
    <citation type="journal article" date="2017" name="Eur. J. Clin. Microbiol. Infect. Dis.">
        <title>Uncommonly isolated clinical Pseudomonas: identification and phylogenetic assignation.</title>
        <authorList>
            <person name="Mulet M."/>
            <person name="Gomila M."/>
            <person name="Ramirez A."/>
            <person name="Cardew S."/>
            <person name="Moore E.R."/>
            <person name="Lalucat J."/>
            <person name="Garcia-Valdes E."/>
        </authorList>
    </citation>
    <scope>NUCLEOTIDE SEQUENCE [LARGE SCALE GENOMIC DNA]</scope>
    <source>
        <strain evidence="8 9">SD129</strain>
    </source>
</reference>
<comment type="similarity">
    <text evidence="2">Belongs to the bacterial solute-binding protein 8 family.</text>
</comment>
<dbReference type="AlphaFoldDB" id="A0A5R9Q9K2"/>
<dbReference type="PROSITE" id="PS50983">
    <property type="entry name" value="FE_B12_PBP"/>
    <property type="match status" value="1"/>
</dbReference>
<sequence>MSITSTQRRSGVLRTFSIAAVLLASLCTGLSHAQTRTLDTAKGPVKIESTPQRVVTLDEGALDLVLALGIQPVGTVATRGAEGVSEYLKDKAGAVTIVGSTREPNLEAILRTKPDLILASEFISDQTYALLSRVAPTVIPRTSSMSDWRERAREYASAMDKAEQADQLIARFDERAASLAQRLPEALSVSLLRWNPQGPILMSNKVFAGQILRQLGLETPELAGQLGNKPHSDTLSLENLSRADADWLLVATLNPQGEETLQQASRQPAFTRLEAVKNGQMATVDGQLWSSGSGVIAAERLLDDVERILLTQ</sequence>
<keyword evidence="5 6" id="KW-0732">Signal</keyword>
<organism evidence="8 9">
    <name type="scientific">Stutzerimonas nosocomialis</name>
    <dbReference type="NCBI Taxonomy" id="1056496"/>
    <lineage>
        <taxon>Bacteria</taxon>
        <taxon>Pseudomonadati</taxon>
        <taxon>Pseudomonadota</taxon>
        <taxon>Gammaproteobacteria</taxon>
        <taxon>Pseudomonadales</taxon>
        <taxon>Pseudomonadaceae</taxon>
        <taxon>Stutzerimonas</taxon>
    </lineage>
</organism>
<dbReference type="InterPro" id="IPR051313">
    <property type="entry name" value="Bact_iron-sidero_bind"/>
</dbReference>
<dbReference type="OrthoDB" id="9793175at2"/>
<dbReference type="PANTHER" id="PTHR30532">
    <property type="entry name" value="IRON III DICITRATE-BINDING PERIPLASMIC PROTEIN"/>
    <property type="match status" value="1"/>
</dbReference>
<accession>A0A5R9Q9K2</accession>
<evidence type="ECO:0000256" key="2">
    <source>
        <dbReference type="ARBA" id="ARBA00008814"/>
    </source>
</evidence>
<dbReference type="EMBL" id="QLAG01000033">
    <property type="protein sequence ID" value="TLX61794.1"/>
    <property type="molecule type" value="Genomic_DNA"/>
</dbReference>
<evidence type="ECO:0000256" key="4">
    <source>
        <dbReference type="ARBA" id="ARBA00022496"/>
    </source>
</evidence>
<keyword evidence="9" id="KW-1185">Reference proteome</keyword>
<name>A0A5R9Q9K2_9GAMM</name>
<protein>
    <submittedName>
        <fullName evidence="8">Iron-siderophore ABC transporter substrate-binding protein</fullName>
    </submittedName>
</protein>
<keyword evidence="4" id="KW-0410">Iron transport</keyword>
<evidence type="ECO:0000256" key="1">
    <source>
        <dbReference type="ARBA" id="ARBA00004196"/>
    </source>
</evidence>
<comment type="subcellular location">
    <subcellularLocation>
        <location evidence="1">Cell envelope</location>
    </subcellularLocation>
</comment>
<gene>
    <name evidence="8" type="ORF">DN820_19465</name>
</gene>
<dbReference type="RefSeq" id="WP_138409365.1">
    <property type="nucleotide sequence ID" value="NZ_QLAE01000026.1"/>
</dbReference>
<keyword evidence="4" id="KW-0406">Ion transport</keyword>
<evidence type="ECO:0000259" key="7">
    <source>
        <dbReference type="PROSITE" id="PS50983"/>
    </source>
</evidence>
<evidence type="ECO:0000256" key="3">
    <source>
        <dbReference type="ARBA" id="ARBA00022448"/>
    </source>
</evidence>
<dbReference type="SUPFAM" id="SSF53807">
    <property type="entry name" value="Helical backbone' metal receptor"/>
    <property type="match status" value="1"/>
</dbReference>
<feature type="signal peptide" evidence="6">
    <location>
        <begin position="1"/>
        <end position="33"/>
    </location>
</feature>